<dbReference type="InterPro" id="IPR004046">
    <property type="entry name" value="GST_C"/>
</dbReference>
<evidence type="ECO:0000313" key="4">
    <source>
        <dbReference type="EMBL" id="OBZ67626.1"/>
    </source>
</evidence>
<evidence type="ECO:0000313" key="5">
    <source>
        <dbReference type="Proteomes" id="UP000092993"/>
    </source>
</evidence>
<accession>A0A1C7LTW8</accession>
<protein>
    <recommendedName>
        <fullName evidence="6">Glutathione S-transferase</fullName>
    </recommendedName>
</protein>
<evidence type="ECO:0000259" key="2">
    <source>
        <dbReference type="PROSITE" id="PS50404"/>
    </source>
</evidence>
<feature type="region of interest" description="Disordered" evidence="1">
    <location>
        <begin position="1"/>
        <end position="38"/>
    </location>
</feature>
<feature type="domain" description="GST N-terminal" evidence="2">
    <location>
        <begin position="37"/>
        <end position="119"/>
    </location>
</feature>
<evidence type="ECO:0008006" key="6">
    <source>
        <dbReference type="Google" id="ProtNLM"/>
    </source>
</evidence>
<evidence type="ECO:0000256" key="1">
    <source>
        <dbReference type="SAM" id="MobiDB-lite"/>
    </source>
</evidence>
<dbReference type="SUPFAM" id="SSF47616">
    <property type="entry name" value="GST C-terminal domain-like"/>
    <property type="match status" value="1"/>
</dbReference>
<name>A0A1C7LTW8_GRIFR</name>
<evidence type="ECO:0000259" key="3">
    <source>
        <dbReference type="PROSITE" id="PS50405"/>
    </source>
</evidence>
<dbReference type="InterPro" id="IPR010987">
    <property type="entry name" value="Glutathione-S-Trfase_C-like"/>
</dbReference>
<dbReference type="EMBL" id="LUGG01000023">
    <property type="protein sequence ID" value="OBZ67626.1"/>
    <property type="molecule type" value="Genomic_DNA"/>
</dbReference>
<dbReference type="GO" id="GO:0006749">
    <property type="term" value="P:glutathione metabolic process"/>
    <property type="evidence" value="ECO:0007669"/>
    <property type="project" value="TreeGrafter"/>
</dbReference>
<dbReference type="InterPro" id="IPR004045">
    <property type="entry name" value="Glutathione_S-Trfase_N"/>
</dbReference>
<dbReference type="OrthoDB" id="414243at2759"/>
<dbReference type="AlphaFoldDB" id="A0A1C7LTW8"/>
<dbReference type="InterPro" id="IPR050213">
    <property type="entry name" value="GST_superfamily"/>
</dbReference>
<dbReference type="PANTHER" id="PTHR11571">
    <property type="entry name" value="GLUTATHIONE S-TRANSFERASE"/>
    <property type="match status" value="1"/>
</dbReference>
<keyword evidence="5" id="KW-1185">Reference proteome</keyword>
<dbReference type="SUPFAM" id="SSF52833">
    <property type="entry name" value="Thioredoxin-like"/>
    <property type="match status" value="1"/>
</dbReference>
<dbReference type="InterPro" id="IPR036249">
    <property type="entry name" value="Thioredoxin-like_sf"/>
</dbReference>
<organism evidence="4 5">
    <name type="scientific">Grifola frondosa</name>
    <name type="common">Maitake</name>
    <name type="synonym">Polyporus frondosus</name>
    <dbReference type="NCBI Taxonomy" id="5627"/>
    <lineage>
        <taxon>Eukaryota</taxon>
        <taxon>Fungi</taxon>
        <taxon>Dikarya</taxon>
        <taxon>Basidiomycota</taxon>
        <taxon>Agaricomycotina</taxon>
        <taxon>Agaricomycetes</taxon>
        <taxon>Polyporales</taxon>
        <taxon>Grifolaceae</taxon>
        <taxon>Grifola</taxon>
    </lineage>
</organism>
<dbReference type="Proteomes" id="UP000092993">
    <property type="component" value="Unassembled WGS sequence"/>
</dbReference>
<feature type="region of interest" description="Disordered" evidence="1">
    <location>
        <begin position="126"/>
        <end position="152"/>
    </location>
</feature>
<dbReference type="PANTHER" id="PTHR11571:SF263">
    <property type="entry name" value="GLUTATHIONE S-TRANSFERASE"/>
    <property type="match status" value="1"/>
</dbReference>
<proteinExistence type="predicted"/>
<dbReference type="InterPro" id="IPR036282">
    <property type="entry name" value="Glutathione-S-Trfase_C_sf"/>
</dbReference>
<dbReference type="Pfam" id="PF14497">
    <property type="entry name" value="GST_C_3"/>
    <property type="match status" value="1"/>
</dbReference>
<feature type="compositionally biased region" description="Basic and acidic residues" evidence="1">
    <location>
        <begin position="136"/>
        <end position="152"/>
    </location>
</feature>
<dbReference type="Gene3D" id="3.40.30.10">
    <property type="entry name" value="Glutaredoxin"/>
    <property type="match status" value="1"/>
</dbReference>
<dbReference type="PROSITE" id="PS50404">
    <property type="entry name" value="GST_NTER"/>
    <property type="match status" value="1"/>
</dbReference>
<gene>
    <name evidence="4" type="ORF">A0H81_12267</name>
</gene>
<dbReference type="Gene3D" id="1.20.1050.10">
    <property type="match status" value="1"/>
</dbReference>
<comment type="caution">
    <text evidence="4">The sequence shown here is derived from an EMBL/GenBank/DDBJ whole genome shotgun (WGS) entry which is preliminary data.</text>
</comment>
<dbReference type="STRING" id="5627.A0A1C7LTW8"/>
<dbReference type="PROSITE" id="PS50405">
    <property type="entry name" value="GST_CTER"/>
    <property type="match status" value="1"/>
</dbReference>
<reference evidence="4 5" key="1">
    <citation type="submission" date="2016-03" db="EMBL/GenBank/DDBJ databases">
        <title>Whole genome sequencing of Grifola frondosa 9006-11.</title>
        <authorList>
            <person name="Min B."/>
            <person name="Park H."/>
            <person name="Kim J.-G."/>
            <person name="Cho H."/>
            <person name="Oh Y.-L."/>
            <person name="Kong W.-S."/>
            <person name="Choi I.-G."/>
        </authorList>
    </citation>
    <scope>NUCLEOTIDE SEQUENCE [LARGE SCALE GENOMIC DNA]</scope>
    <source>
        <strain evidence="4 5">9006-11</strain>
    </source>
</reference>
<sequence>MFVRSLRSVTHAPRISRNLSSHTKMSPPEKKQKTGGYSSTTCWGGIPGRGEFVRLALEYAGVPYTENNENNILSTLGNPAKIGIPPHFAPPALQLPSGHVLSQTSNILNHIAPRFGLAGELGSRLAERSEEEEAEEKPLTKEERERAEEERSTVNQLVLITLDLTAHDTHHPISSSLYYEDQKPEAARRAAAFRAERIPRFLSYFQCVLASNPATGGTTKCKGKGMFLVGARTTTADLALFHVVDGLLYAFPRRMKTLRESGEYDSVFGLHERVQGENGIKEYLASGRRQPFGMGLYRHYAELDGEE</sequence>
<feature type="domain" description="GST C-terminal" evidence="3">
    <location>
        <begin position="147"/>
        <end position="292"/>
    </location>
</feature>
<dbReference type="GO" id="GO:0004364">
    <property type="term" value="F:glutathione transferase activity"/>
    <property type="evidence" value="ECO:0007669"/>
    <property type="project" value="TreeGrafter"/>
</dbReference>
<dbReference type="OMA" id="LWVHQLQ"/>